<dbReference type="SUPFAM" id="SSF90112">
    <property type="entry name" value="Neurotransmitter-gated ion-channel transmembrane pore"/>
    <property type="match status" value="1"/>
</dbReference>
<dbReference type="InterPro" id="IPR002394">
    <property type="entry name" value="Nicotinic_acetylcholine_rcpt"/>
</dbReference>
<keyword evidence="11" id="KW-1071">Ligand-gated ion channel</keyword>
<dbReference type="InterPro" id="IPR018000">
    <property type="entry name" value="Neurotransmitter_ion_chnl_CS"/>
</dbReference>
<keyword evidence="5" id="KW-0770">Synapse</keyword>
<accession>A0A7I8V666</accession>
<evidence type="ECO:0000256" key="11">
    <source>
        <dbReference type="ARBA" id="ARBA00023286"/>
    </source>
</evidence>
<keyword evidence="4 14" id="KW-1133">Transmembrane helix</keyword>
<dbReference type="PROSITE" id="PS00236">
    <property type="entry name" value="NEUROTR_ION_CHANNEL"/>
    <property type="match status" value="1"/>
</dbReference>
<dbReference type="CDD" id="cd18997">
    <property type="entry name" value="LGIC_ECD_nAChR"/>
    <property type="match status" value="1"/>
</dbReference>
<evidence type="ECO:0000256" key="3">
    <source>
        <dbReference type="ARBA" id="ARBA00022692"/>
    </source>
</evidence>
<dbReference type="FunFam" id="2.70.170.10:FF:000028">
    <property type="entry name" value="AcetylCholine Receptor"/>
    <property type="match status" value="1"/>
</dbReference>
<dbReference type="GO" id="GO:0004888">
    <property type="term" value="F:transmembrane signaling receptor activity"/>
    <property type="evidence" value="ECO:0007669"/>
    <property type="project" value="InterPro"/>
</dbReference>
<dbReference type="PANTHER" id="PTHR18945">
    <property type="entry name" value="NEUROTRANSMITTER GATED ION CHANNEL"/>
    <property type="match status" value="1"/>
</dbReference>
<dbReference type="Pfam" id="PF02931">
    <property type="entry name" value="Neur_chan_LBD"/>
    <property type="match status" value="1"/>
</dbReference>
<dbReference type="GO" id="GO:0022848">
    <property type="term" value="F:acetylcholine-gated monoatomic cation-selective channel activity"/>
    <property type="evidence" value="ECO:0007669"/>
    <property type="project" value="InterPro"/>
</dbReference>
<dbReference type="InterPro" id="IPR036734">
    <property type="entry name" value="Neur_chan_lig-bd_sf"/>
</dbReference>
<dbReference type="OrthoDB" id="5975154at2759"/>
<evidence type="ECO:0000256" key="7">
    <source>
        <dbReference type="ARBA" id="ARBA00023136"/>
    </source>
</evidence>
<evidence type="ECO:0000259" key="16">
    <source>
        <dbReference type="Pfam" id="PF02932"/>
    </source>
</evidence>
<dbReference type="Gene3D" id="1.20.58.390">
    <property type="entry name" value="Neurotransmitter-gated ion-channel transmembrane domain"/>
    <property type="match status" value="2"/>
</dbReference>
<keyword evidence="9" id="KW-0675">Receptor</keyword>
<keyword evidence="10" id="KW-0325">Glycoprotein</keyword>
<keyword evidence="6 14" id="KW-0406">Ion transport</keyword>
<dbReference type="InterPro" id="IPR006202">
    <property type="entry name" value="Neur_chan_lig-bd"/>
</dbReference>
<dbReference type="InterPro" id="IPR036719">
    <property type="entry name" value="Neuro-gated_channel_TM_sf"/>
</dbReference>
<evidence type="ECO:0000256" key="13">
    <source>
        <dbReference type="ARBA" id="ARBA00034099"/>
    </source>
</evidence>
<dbReference type="SUPFAM" id="SSF63712">
    <property type="entry name" value="Nicotinic receptor ligand binding domain-like"/>
    <property type="match status" value="1"/>
</dbReference>
<dbReference type="PRINTS" id="PR00254">
    <property type="entry name" value="NICOTINICR"/>
</dbReference>
<dbReference type="Gene3D" id="2.70.170.10">
    <property type="entry name" value="Neurotransmitter-gated ion-channel ligand-binding domain"/>
    <property type="match status" value="1"/>
</dbReference>
<feature type="domain" description="Neurotransmitter-gated ion-channel transmembrane" evidence="16">
    <location>
        <begin position="241"/>
        <end position="464"/>
    </location>
</feature>
<keyword evidence="2" id="KW-1003">Cell membrane</keyword>
<organism evidence="17 18">
    <name type="scientific">Dimorphilus gyrociliatus</name>
    <dbReference type="NCBI Taxonomy" id="2664684"/>
    <lineage>
        <taxon>Eukaryota</taxon>
        <taxon>Metazoa</taxon>
        <taxon>Spiralia</taxon>
        <taxon>Lophotrochozoa</taxon>
        <taxon>Annelida</taxon>
        <taxon>Polychaeta</taxon>
        <taxon>Polychaeta incertae sedis</taxon>
        <taxon>Dinophilidae</taxon>
        <taxon>Dimorphilus</taxon>
    </lineage>
</organism>
<evidence type="ECO:0000256" key="4">
    <source>
        <dbReference type="ARBA" id="ARBA00022989"/>
    </source>
</evidence>
<comment type="subcellular location">
    <subcellularLocation>
        <location evidence="13">Synaptic cell membrane</location>
        <topology evidence="13">Multi-pass membrane protein</topology>
    </subcellularLocation>
</comment>
<dbReference type="AlphaFoldDB" id="A0A7I8V666"/>
<keyword evidence="1 14" id="KW-0813">Transport</keyword>
<feature type="transmembrane region" description="Helical" evidence="14">
    <location>
        <begin position="295"/>
        <end position="320"/>
    </location>
</feature>
<evidence type="ECO:0000256" key="6">
    <source>
        <dbReference type="ARBA" id="ARBA00023065"/>
    </source>
</evidence>
<evidence type="ECO:0000256" key="1">
    <source>
        <dbReference type="ARBA" id="ARBA00022448"/>
    </source>
</evidence>
<evidence type="ECO:0000313" key="18">
    <source>
        <dbReference type="Proteomes" id="UP000549394"/>
    </source>
</evidence>
<evidence type="ECO:0000256" key="12">
    <source>
        <dbReference type="ARBA" id="ARBA00023303"/>
    </source>
</evidence>
<dbReference type="GO" id="GO:0045211">
    <property type="term" value="C:postsynaptic membrane"/>
    <property type="evidence" value="ECO:0007669"/>
    <property type="project" value="InterPro"/>
</dbReference>
<keyword evidence="8" id="KW-1015">Disulfide bond</keyword>
<evidence type="ECO:0000256" key="14">
    <source>
        <dbReference type="RuleBase" id="RU000687"/>
    </source>
</evidence>
<protein>
    <submittedName>
        <fullName evidence="17">DgyrCDS1069</fullName>
    </submittedName>
</protein>
<evidence type="ECO:0000313" key="17">
    <source>
        <dbReference type="EMBL" id="CAD5111795.1"/>
    </source>
</evidence>
<keyword evidence="18" id="KW-1185">Reference proteome</keyword>
<keyword evidence="7 14" id="KW-0472">Membrane</keyword>
<keyword evidence="12 14" id="KW-0407">Ion channel</keyword>
<gene>
    <name evidence="17" type="ORF">DGYR_LOCUS1027</name>
</gene>
<evidence type="ECO:0000256" key="8">
    <source>
        <dbReference type="ARBA" id="ARBA00023157"/>
    </source>
</evidence>
<dbReference type="InterPro" id="IPR006201">
    <property type="entry name" value="Neur_channel"/>
</dbReference>
<dbReference type="Proteomes" id="UP000549394">
    <property type="component" value="Unassembled WGS sequence"/>
</dbReference>
<dbReference type="InterPro" id="IPR006029">
    <property type="entry name" value="Neurotrans-gated_channel_TM"/>
</dbReference>
<dbReference type="Pfam" id="PF02932">
    <property type="entry name" value="Neur_chan_memb"/>
    <property type="match status" value="1"/>
</dbReference>
<dbReference type="EMBL" id="CAJFCJ010000002">
    <property type="protein sequence ID" value="CAD5111795.1"/>
    <property type="molecule type" value="Genomic_DNA"/>
</dbReference>
<evidence type="ECO:0000256" key="5">
    <source>
        <dbReference type="ARBA" id="ARBA00023018"/>
    </source>
</evidence>
<reference evidence="17 18" key="1">
    <citation type="submission" date="2020-08" db="EMBL/GenBank/DDBJ databases">
        <authorList>
            <person name="Hejnol A."/>
        </authorList>
    </citation>
    <scope>NUCLEOTIDE SEQUENCE [LARGE SCALE GENOMIC DNA]</scope>
</reference>
<feature type="transmembrane region" description="Helical" evidence="14">
    <location>
        <begin position="265"/>
        <end position="283"/>
    </location>
</feature>
<evidence type="ECO:0000256" key="9">
    <source>
        <dbReference type="ARBA" id="ARBA00023170"/>
    </source>
</evidence>
<evidence type="ECO:0000256" key="10">
    <source>
        <dbReference type="ARBA" id="ARBA00023180"/>
    </source>
</evidence>
<feature type="transmembrane region" description="Helical" evidence="14">
    <location>
        <begin position="235"/>
        <end position="259"/>
    </location>
</feature>
<evidence type="ECO:0000259" key="15">
    <source>
        <dbReference type="Pfam" id="PF02931"/>
    </source>
</evidence>
<proteinExistence type="inferred from homology"/>
<comment type="similarity">
    <text evidence="14">Belongs to the ligand-gated ion channel (TC 1.A.9) family.</text>
</comment>
<dbReference type="FunFam" id="1.20.58.390:FF:000073">
    <property type="entry name" value="Neuronal acetylcholine receptor subunit alpha-9-II"/>
    <property type="match status" value="1"/>
</dbReference>
<dbReference type="CDD" id="cd19051">
    <property type="entry name" value="LGIC_TM_cation"/>
    <property type="match status" value="1"/>
</dbReference>
<evidence type="ECO:0000256" key="2">
    <source>
        <dbReference type="ARBA" id="ARBA00022475"/>
    </source>
</evidence>
<dbReference type="NCBIfam" id="TIGR00860">
    <property type="entry name" value="LIC"/>
    <property type="match status" value="1"/>
</dbReference>
<feature type="transmembrane region" description="Helical" evidence="14">
    <location>
        <begin position="448"/>
        <end position="468"/>
    </location>
</feature>
<dbReference type="InterPro" id="IPR038050">
    <property type="entry name" value="Neuro_actylchol_rec"/>
</dbReference>
<name>A0A7I8V666_9ANNE</name>
<comment type="caution">
    <text evidence="17">The sequence shown here is derived from an EMBL/GenBank/DDBJ whole genome shotgun (WGS) entry which is preliminary data.</text>
</comment>
<feature type="domain" description="Neurotransmitter-gated ion-channel ligand-binding" evidence="15">
    <location>
        <begin position="27"/>
        <end position="233"/>
    </location>
</feature>
<keyword evidence="3 14" id="KW-0812">Transmembrane</keyword>
<sequence>MWLFKFIAGVLSSFITYAGPLNFENILMADLFKDYNRDARPIANVSQPVEVSVAFYLTKILNLDEKNQVLTTFGWLEVHWKDEFLTWNSSDYGGLMRIIVPPRVIWLPDFGLENSAETIYDEQADKKFRAGIDFDGGVQWVPGGKFVTSCELDITLYPFDSQKCEMDFVDWTYDGRFVSLTNGTSSVSLGVYKKHGEWDILKTEAKSTKQYFDSDPGIPFPTVKFILHLRRKPKFYMINVVAPCLLMSILALLVFYLPPDSGEKVSLGITVLLSFSVFLLLIAENVPKTSDYVPLIGVYLTMVMVMTALSIVISVVILDLHHHEPNRPVPSWLRRIVFGMLSRLMFIETPYKNEPTSSFFRQKVKNGSKKAIKIEIEEDRMLTDMNLQRNSSYTDDCLEVSALQKKKHYVFDEILLHLREITAKMKKNIRREQLNEEWKMVAKVIDRFLLLIFLLAIIGLTLSILYIYPKLNHAFDNPK</sequence>
<dbReference type="PRINTS" id="PR00252">
    <property type="entry name" value="NRIONCHANNEL"/>
</dbReference>